<proteinExistence type="evidence at transcript level"/>
<protein>
    <submittedName>
        <fullName evidence="9">Variant surface glycoprotein</fullName>
    </submittedName>
</protein>
<dbReference type="InterPro" id="IPR027446">
    <property type="entry name" value="VSG_C_dom_sf"/>
</dbReference>
<reference evidence="9" key="1">
    <citation type="journal article" date="2013" name="PLoS Pathog.">
        <title>Mosaic VSGs and the Scale of Trypanosoma brucei Antigenic Variation.</title>
        <authorList>
            <person name="Hall J.P."/>
            <person name="Wang H."/>
            <person name="Barry J.D."/>
        </authorList>
    </citation>
    <scope>NUCLEOTIDE SEQUENCE</scope>
    <source>
        <strain evidence="9">TREU927/4 GUTat 10.1</strain>
    </source>
</reference>
<dbReference type="AlphaFoldDB" id="S5FUS1"/>
<keyword evidence="3" id="KW-1003">Cell membrane</keyword>
<evidence type="ECO:0000256" key="8">
    <source>
        <dbReference type="SAM" id="MobiDB-lite"/>
    </source>
</evidence>
<dbReference type="GO" id="GO:0098552">
    <property type="term" value="C:side of membrane"/>
    <property type="evidence" value="ECO:0007669"/>
    <property type="project" value="UniProtKB-KW"/>
</dbReference>
<dbReference type="SUPFAM" id="SSF58087">
    <property type="entry name" value="Variant surface glycoprotein (N-terminal domain)"/>
    <property type="match status" value="1"/>
</dbReference>
<evidence type="ECO:0000256" key="6">
    <source>
        <dbReference type="ARBA" id="ARBA00023180"/>
    </source>
</evidence>
<keyword evidence="5" id="KW-0472">Membrane</keyword>
<dbReference type="VEuPathDB" id="TriTrypDB:Tb427_000602000"/>
<reference evidence="9" key="2">
    <citation type="submission" date="2013-01" db="EMBL/GenBank/DDBJ databases">
        <authorList>
            <person name="Hall J.P.J."/>
            <person name="Barry J.D."/>
        </authorList>
    </citation>
    <scope>NUCLEOTIDE SEQUENCE</scope>
    <source>
        <strain evidence="9">TREU927/4 GUTat 10.1</strain>
    </source>
</reference>
<evidence type="ECO:0000256" key="1">
    <source>
        <dbReference type="ARBA" id="ARBA00002523"/>
    </source>
</evidence>
<evidence type="ECO:0000313" key="9">
    <source>
        <dbReference type="EMBL" id="AGQ49854.1"/>
    </source>
</evidence>
<keyword evidence="7" id="KW-0449">Lipoprotein</keyword>
<comment type="subcellular location">
    <subcellularLocation>
        <location evidence="2">Cell membrane</location>
        <topology evidence="2">Lipid-anchor</topology>
        <topology evidence="2">GPI-anchor</topology>
    </subcellularLocation>
</comment>
<dbReference type="GO" id="GO:0005886">
    <property type="term" value="C:plasma membrane"/>
    <property type="evidence" value="ECO:0007669"/>
    <property type="project" value="UniProtKB-SubCell"/>
</dbReference>
<evidence type="ECO:0000256" key="3">
    <source>
        <dbReference type="ARBA" id="ARBA00022475"/>
    </source>
</evidence>
<organism evidence="9">
    <name type="scientific">Trypanosoma brucei</name>
    <dbReference type="NCBI Taxonomy" id="5691"/>
    <lineage>
        <taxon>Eukaryota</taxon>
        <taxon>Discoba</taxon>
        <taxon>Euglenozoa</taxon>
        <taxon>Kinetoplastea</taxon>
        <taxon>Metakinetoplastina</taxon>
        <taxon>Trypanosomatida</taxon>
        <taxon>Trypanosomatidae</taxon>
        <taxon>Trypanosoma</taxon>
    </lineage>
</organism>
<dbReference type="SUPFAM" id="SSF118251">
    <property type="entry name" value="Variant surface glycoprotein MITAT 1.2, VSG 221, C-terminal domain"/>
    <property type="match status" value="1"/>
</dbReference>
<name>S5FUS1_9TRYP</name>
<feature type="region of interest" description="Disordered" evidence="8">
    <location>
        <begin position="450"/>
        <end position="478"/>
    </location>
</feature>
<feature type="compositionally biased region" description="Basic and acidic residues" evidence="8">
    <location>
        <begin position="450"/>
        <end position="471"/>
    </location>
</feature>
<keyword evidence="6" id="KW-0325">Glycoprotein</keyword>
<comment type="function">
    <text evidence="1">VSG forms a coat on the surface of the parasite. The trypanosome evades the immune response of the host by expressing a series of antigenically distinct VSGs from an estimated 1000 VSG genes.</text>
</comment>
<keyword evidence="4" id="KW-0336">GPI-anchor</keyword>
<evidence type="ECO:0000256" key="7">
    <source>
        <dbReference type="ARBA" id="ARBA00023288"/>
    </source>
</evidence>
<evidence type="ECO:0000256" key="5">
    <source>
        <dbReference type="ARBA" id="ARBA00023136"/>
    </source>
</evidence>
<dbReference type="EMBL" id="KC434510">
    <property type="protein sequence ID" value="AGQ49854.1"/>
    <property type="molecule type" value="mRNA"/>
</dbReference>
<gene>
    <name evidence="9" type="primary">VSG</name>
</gene>
<evidence type="ECO:0000256" key="2">
    <source>
        <dbReference type="ARBA" id="ARBA00004609"/>
    </source>
</evidence>
<sequence>MYTRQKAEAPIAIIVALLIRSQGIVDASDKAVTAASTTCKEIEYNNKIVAHFESMLSGATGNAQALRKEALVYQLAAAQASQPETALTYKALHALTTSRLQKQESDISKEENRIRTLIDKLRCRNANLKLLLYRTPTQPLKVTATAYTNPGNKWLGASDTLQCTITAAAAAAANDPCKGLAETPDIQQNAAAEFTAAQEFPFTADDEFKAPAITSVVRGIGDVASAAKALTDGPACAENANSMGSKTTGAGIQTQTLAELKQPQKTPVVKAKGTDHNCKEKEDEYPWGFVGAGELGGLLCAARQVTIPTQQAPSTQTGRQLAQDPAMVKIANTLTGTTPAAEAGTETKAKAAKHILEDTDSTIQKKFIDPLAEITISFKFGDATVEGNLKDLATGGDAVATLAYLQHQKTLISKSKPEINAGQKTLSSVCGSKSNLAGCSEDDKCEWKGTDKNGECKPKSGEEGVKAEGNDGKTTNTTGSNSFVINKAPLWLAFLLF</sequence>
<evidence type="ECO:0000256" key="4">
    <source>
        <dbReference type="ARBA" id="ARBA00022622"/>
    </source>
</evidence>
<dbReference type="VEuPathDB" id="TriTrypDB:Tb1125.6.5240"/>
<accession>S5FUS1</accession>